<keyword evidence="5" id="KW-0812">Transmembrane</keyword>
<evidence type="ECO:0000313" key="8">
    <source>
        <dbReference type="Proteomes" id="UP000019132"/>
    </source>
</evidence>
<dbReference type="OMA" id="RWMLAGE"/>
<proteinExistence type="predicted"/>
<dbReference type="PANTHER" id="PTHR31361:SF1">
    <property type="entry name" value="BETA-GLUCAN SYNTHESIS-ASSOCIATED PROTEIN KRE6-RELATED"/>
    <property type="match status" value="1"/>
</dbReference>
<dbReference type="InterPro" id="IPR013320">
    <property type="entry name" value="ConA-like_dom_sf"/>
</dbReference>
<reference evidence="7" key="3">
    <citation type="submission" date="2015-02" db="UniProtKB">
        <authorList>
            <consortium name="EnsemblProtists"/>
        </authorList>
    </citation>
    <scope>IDENTIFICATION</scope>
    <source>
        <strain evidence="7">DAOM BR144</strain>
    </source>
</reference>
<reference evidence="8" key="1">
    <citation type="journal article" date="2010" name="Genome Biol.">
        <title>Genome sequence of the necrotrophic plant pathogen Pythium ultimum reveals original pathogenicity mechanisms and effector repertoire.</title>
        <authorList>
            <person name="Levesque C.A."/>
            <person name="Brouwer H."/>
            <person name="Cano L."/>
            <person name="Hamilton J.P."/>
            <person name="Holt C."/>
            <person name="Huitema E."/>
            <person name="Raffaele S."/>
            <person name="Robideau G.P."/>
            <person name="Thines M."/>
            <person name="Win J."/>
            <person name="Zerillo M.M."/>
            <person name="Beakes G.W."/>
            <person name="Boore J.L."/>
            <person name="Busam D."/>
            <person name="Dumas B."/>
            <person name="Ferriera S."/>
            <person name="Fuerstenberg S.I."/>
            <person name="Gachon C.M."/>
            <person name="Gaulin E."/>
            <person name="Govers F."/>
            <person name="Grenville-Briggs L."/>
            <person name="Horner N."/>
            <person name="Hostetler J."/>
            <person name="Jiang R.H."/>
            <person name="Johnson J."/>
            <person name="Krajaejun T."/>
            <person name="Lin H."/>
            <person name="Meijer H.J."/>
            <person name="Moore B."/>
            <person name="Morris P."/>
            <person name="Phuntmart V."/>
            <person name="Puiu D."/>
            <person name="Shetty J."/>
            <person name="Stajich J.E."/>
            <person name="Tripathy S."/>
            <person name="Wawra S."/>
            <person name="van West P."/>
            <person name="Whitty B.R."/>
            <person name="Coutinho P.M."/>
            <person name="Henrissat B."/>
            <person name="Martin F."/>
            <person name="Thomas P.D."/>
            <person name="Tyler B.M."/>
            <person name="De Vries R.P."/>
            <person name="Kamoun S."/>
            <person name="Yandell M."/>
            <person name="Tisserat N."/>
            <person name="Buell C.R."/>
        </authorList>
    </citation>
    <scope>NUCLEOTIDE SEQUENCE</scope>
    <source>
        <strain evidence="8">DAOM:BR144</strain>
    </source>
</reference>
<feature type="signal peptide" evidence="6">
    <location>
        <begin position="1"/>
        <end position="16"/>
    </location>
</feature>
<feature type="transmembrane region" description="Helical" evidence="5">
    <location>
        <begin position="667"/>
        <end position="689"/>
    </location>
</feature>
<dbReference type="Pfam" id="PF03935">
    <property type="entry name" value="SKN1_KRE6_Sbg1"/>
    <property type="match status" value="2"/>
</dbReference>
<comment type="subcellular location">
    <subcellularLocation>
        <location evidence="1">Membrane</location>
    </subcellularLocation>
</comment>
<dbReference type="eggNOG" id="ENOG502QR13">
    <property type="taxonomic scope" value="Eukaryota"/>
</dbReference>
<dbReference type="Gene3D" id="2.60.120.200">
    <property type="match status" value="2"/>
</dbReference>
<dbReference type="AlphaFoldDB" id="K3X0H8"/>
<dbReference type="EnsemblProtists" id="PYU1_T010727">
    <property type="protein sequence ID" value="PYU1_T010727"/>
    <property type="gene ID" value="PYU1_G010704"/>
</dbReference>
<dbReference type="Proteomes" id="UP000019132">
    <property type="component" value="Unassembled WGS sequence"/>
</dbReference>
<keyword evidence="6" id="KW-0732">Signal</keyword>
<dbReference type="GO" id="GO:0006078">
    <property type="term" value="P:(1-&gt;6)-beta-D-glucan biosynthetic process"/>
    <property type="evidence" value="ECO:0007669"/>
    <property type="project" value="TreeGrafter"/>
</dbReference>
<evidence type="ECO:0000313" key="7">
    <source>
        <dbReference type="EnsemblProtists" id="PYU1_T010727"/>
    </source>
</evidence>
<keyword evidence="2 5" id="KW-0472">Membrane</keyword>
<dbReference type="FunFam" id="2.60.120.200:FF:000157">
    <property type="entry name" value="Beta-glucan synthesis-associated protein SKN1"/>
    <property type="match status" value="1"/>
</dbReference>
<evidence type="ECO:0000256" key="6">
    <source>
        <dbReference type="SAM" id="SignalP"/>
    </source>
</evidence>
<dbReference type="InParanoid" id="K3X0H8"/>
<protein>
    <recommendedName>
        <fullName evidence="9">GH16 domain-containing protein</fullName>
    </recommendedName>
</protein>
<dbReference type="VEuPathDB" id="FungiDB:PYU1_G010704"/>
<keyword evidence="8" id="KW-1185">Reference proteome</keyword>
<evidence type="ECO:0000256" key="1">
    <source>
        <dbReference type="ARBA" id="ARBA00004370"/>
    </source>
</evidence>
<dbReference type="GO" id="GO:0015926">
    <property type="term" value="F:glucosidase activity"/>
    <property type="evidence" value="ECO:0007669"/>
    <property type="project" value="TreeGrafter"/>
</dbReference>
<evidence type="ECO:0000256" key="5">
    <source>
        <dbReference type="SAM" id="Phobius"/>
    </source>
</evidence>
<sequence>MAAVLLLLTTLSRADGADFATKSGIGIWVDPATPDDRQTYISTRGDEWQLVMSDEFNTPDRSFKPNDDHIWTSIDKPDGVNKALEVYSHNMTSTKCDDDGTCYFYIMATDEATTLKLWNDYKNPPGYQTTTFYYRSAMVQSWNKFCFQGGMVEVRAQLPGAVSSASGNPDVAVGPSAQATTKKYYPTWPGIWMMGNLGRAIFSASTNRMWPFSYNECNDDVFLSSNQRISACDSNPGSGMNPNQGRGAPEIDILEGAGNEVSSSIQVGPGMPTDYRIIYPTEDASAGCVYTGSCKTKGANAPDLPTAYYKTKRGHKSWYQGLRYAANNFCAASASLKQDYKTVKANVDKGVTENACTLTNCAGSKDPNADLSLIDNSQTDHWSINTNGTCFPTLNGYTGAYLCSPGNTDELCEKSDAPKNDNMKVFAYQMDAISSNWPIHVAAYTSYLTYQLEWVMGDTGYVRWMLAGQPLFEIPASAIVDPPQNAAKSNPKKLMLEEPMYLILNVALSSTWGTTPPNPGKECRGDGTDAVANKICDSFPMYMKIDYIRVYQDTSKNSIMAVGCDPKTHPTKQWIQDHIEEYQDYDNLVVDVSGKAFCRDNDDCTISPNKTKVATGTCVKNRCKCAGSAWTGPRCTSSLKAVESSISGGGSSGTSTISTSNSYGPPWSVALSASGITVLLTMLMVHLSIRSEAKTDASRKRQMLMQPKSAMSIGALSELGVKELNLKDTKDAPTVAPPIGNYSTNFV</sequence>
<dbReference type="GO" id="GO:0005789">
    <property type="term" value="C:endoplasmic reticulum membrane"/>
    <property type="evidence" value="ECO:0007669"/>
    <property type="project" value="TreeGrafter"/>
</dbReference>
<evidence type="ECO:0000256" key="3">
    <source>
        <dbReference type="ARBA" id="ARBA00023180"/>
    </source>
</evidence>
<reference evidence="8" key="2">
    <citation type="submission" date="2010-04" db="EMBL/GenBank/DDBJ databases">
        <authorList>
            <person name="Buell R."/>
            <person name="Hamilton J."/>
            <person name="Hostetler J."/>
        </authorList>
    </citation>
    <scope>NUCLEOTIDE SEQUENCE [LARGE SCALE GENOMIC DNA]</scope>
    <source>
        <strain evidence="8">DAOM:BR144</strain>
    </source>
</reference>
<keyword evidence="5" id="KW-1133">Transmembrane helix</keyword>
<dbReference type="HOGENOM" id="CLU_018379_2_0_1"/>
<dbReference type="STRING" id="431595.K3X0H8"/>
<dbReference type="GO" id="GO:0071555">
    <property type="term" value="P:cell wall organization"/>
    <property type="evidence" value="ECO:0007669"/>
    <property type="project" value="UniProtKB-KW"/>
</dbReference>
<dbReference type="GO" id="GO:0005886">
    <property type="term" value="C:plasma membrane"/>
    <property type="evidence" value="ECO:0007669"/>
    <property type="project" value="TreeGrafter"/>
</dbReference>
<keyword evidence="3" id="KW-0325">Glycoprotein</keyword>
<dbReference type="PANTHER" id="PTHR31361">
    <property type="entry name" value="BETA-GLUCAN SYNTHESIS-ASSOCIATED PROTEIN KRE6-RELATED"/>
    <property type="match status" value="1"/>
</dbReference>
<feature type="chain" id="PRO_5003868286" description="GH16 domain-containing protein" evidence="6">
    <location>
        <begin position="17"/>
        <end position="747"/>
    </location>
</feature>
<organism evidence="7 8">
    <name type="scientific">Globisporangium ultimum (strain ATCC 200006 / CBS 805.95 / DAOM BR144)</name>
    <name type="common">Pythium ultimum</name>
    <dbReference type="NCBI Taxonomy" id="431595"/>
    <lineage>
        <taxon>Eukaryota</taxon>
        <taxon>Sar</taxon>
        <taxon>Stramenopiles</taxon>
        <taxon>Oomycota</taxon>
        <taxon>Peronosporomycetes</taxon>
        <taxon>Pythiales</taxon>
        <taxon>Pythiaceae</taxon>
        <taxon>Globisporangium</taxon>
    </lineage>
</organism>
<accession>K3X0H8</accession>
<dbReference type="EMBL" id="GL376592">
    <property type="status" value="NOT_ANNOTATED_CDS"/>
    <property type="molecule type" value="Genomic_DNA"/>
</dbReference>
<evidence type="ECO:0000256" key="4">
    <source>
        <dbReference type="ARBA" id="ARBA00023316"/>
    </source>
</evidence>
<name>K3X0H8_GLOUD</name>
<evidence type="ECO:0000256" key="2">
    <source>
        <dbReference type="ARBA" id="ARBA00023136"/>
    </source>
</evidence>
<dbReference type="InterPro" id="IPR005629">
    <property type="entry name" value="Skn1/Kre6/Sbg1"/>
</dbReference>
<dbReference type="SUPFAM" id="SSF49899">
    <property type="entry name" value="Concanavalin A-like lectins/glucanases"/>
    <property type="match status" value="1"/>
</dbReference>
<keyword evidence="4" id="KW-0961">Cell wall biogenesis/degradation</keyword>
<evidence type="ECO:0008006" key="9">
    <source>
        <dbReference type="Google" id="ProtNLM"/>
    </source>
</evidence>